<dbReference type="CDD" id="cd18295">
    <property type="entry name" value="BTB1_POZ_ABTB1_BPOZ1"/>
    <property type="match status" value="1"/>
</dbReference>
<evidence type="ECO:0000313" key="6">
    <source>
        <dbReference type="Proteomes" id="UP001378592"/>
    </source>
</evidence>
<dbReference type="SUPFAM" id="SSF48403">
    <property type="entry name" value="Ankyrin repeat"/>
    <property type="match status" value="1"/>
</dbReference>
<feature type="domain" description="BTB" evidence="4">
    <location>
        <begin position="287"/>
        <end position="360"/>
    </location>
</feature>
<dbReference type="PROSITE" id="PS50297">
    <property type="entry name" value="ANK_REP_REGION"/>
    <property type="match status" value="1"/>
</dbReference>
<dbReference type="InterPro" id="IPR002110">
    <property type="entry name" value="Ankyrin_rpt"/>
</dbReference>
<dbReference type="InterPro" id="IPR044515">
    <property type="entry name" value="ABTB1"/>
</dbReference>
<protein>
    <recommendedName>
        <fullName evidence="4">BTB domain-containing protein</fullName>
    </recommendedName>
</protein>
<accession>A0AAN9ZAS7</accession>
<evidence type="ECO:0000256" key="2">
    <source>
        <dbReference type="ARBA" id="ARBA00023043"/>
    </source>
</evidence>
<dbReference type="Gene3D" id="1.25.40.20">
    <property type="entry name" value="Ankyrin repeat-containing domain"/>
    <property type="match status" value="1"/>
</dbReference>
<sequence length="492" mass="56346">MDMSVVGNSELHTCADMKELFQCCRRGDASRVVYLVEVKDVSVNVRDEWDSTPLYYACLCGHIDIVKYLLASGARCEANSFDGERCLYGALTDQIRKVLLEYKVVTSQTIRRDSYHEFLRRLLELGELSDVTFIVHGSKFFAHKCILAARCSYFCEKFENKWKNRSTIVISNYLVKPSAFKCLLQYLYCGRLEAHIDTVDDCIRLAVQCKLPLLKEELENMVRKVVSFECTKPGTNVQMLMLESEELLMDVQQDLGVLGLQAVPQDFRTWACASELPLMPTVPLHLVDLCFTIEEHKFWCHKVFFCSRSEYFGAMLRDHFSETEIDVECGAPMIAIKNIPVHAFAAVVYYIYTNFVQVPQEYIIDVLLAADMYLLPGLKRACGLQLIAYLNIYNVISRLRTARLFQLSFLEDQCTKFIADNIEKMIDDASLHEIILQDAQEVRGRQETDSIPVVDDIRYHISSDVNGYSEMSEASEKLKIIDKLLEDLGLDA</sequence>
<dbReference type="SUPFAM" id="SSF54695">
    <property type="entry name" value="POZ domain"/>
    <property type="match status" value="2"/>
</dbReference>
<dbReference type="AlphaFoldDB" id="A0AAN9ZAS7"/>
<dbReference type="InterPro" id="IPR000210">
    <property type="entry name" value="BTB/POZ_dom"/>
</dbReference>
<organism evidence="5 6">
    <name type="scientific">Gryllus longicercus</name>
    <dbReference type="NCBI Taxonomy" id="2509291"/>
    <lineage>
        <taxon>Eukaryota</taxon>
        <taxon>Metazoa</taxon>
        <taxon>Ecdysozoa</taxon>
        <taxon>Arthropoda</taxon>
        <taxon>Hexapoda</taxon>
        <taxon>Insecta</taxon>
        <taxon>Pterygota</taxon>
        <taxon>Neoptera</taxon>
        <taxon>Polyneoptera</taxon>
        <taxon>Orthoptera</taxon>
        <taxon>Ensifera</taxon>
        <taxon>Gryllidea</taxon>
        <taxon>Grylloidea</taxon>
        <taxon>Gryllidae</taxon>
        <taxon>Gryllinae</taxon>
        <taxon>Gryllus</taxon>
    </lineage>
</organism>
<feature type="domain" description="BTB" evidence="4">
    <location>
        <begin position="129"/>
        <end position="196"/>
    </location>
</feature>
<dbReference type="EMBL" id="JAZDUA010000087">
    <property type="protein sequence ID" value="KAK7868739.1"/>
    <property type="molecule type" value="Genomic_DNA"/>
</dbReference>
<dbReference type="Pfam" id="PF12796">
    <property type="entry name" value="Ank_2"/>
    <property type="match status" value="1"/>
</dbReference>
<feature type="repeat" description="ANK" evidence="3">
    <location>
        <begin position="49"/>
        <end position="81"/>
    </location>
</feature>
<comment type="caution">
    <text evidence="5">The sequence shown here is derived from an EMBL/GenBank/DDBJ whole genome shotgun (WGS) entry which is preliminary data.</text>
</comment>
<dbReference type="GO" id="GO:0005737">
    <property type="term" value="C:cytoplasm"/>
    <property type="evidence" value="ECO:0007669"/>
    <property type="project" value="TreeGrafter"/>
</dbReference>
<evidence type="ECO:0000256" key="1">
    <source>
        <dbReference type="ARBA" id="ARBA00022737"/>
    </source>
</evidence>
<dbReference type="PROSITE" id="PS50097">
    <property type="entry name" value="BTB"/>
    <property type="match status" value="2"/>
</dbReference>
<gene>
    <name evidence="5" type="ORF">R5R35_002539</name>
</gene>
<evidence type="ECO:0000259" key="4">
    <source>
        <dbReference type="PROSITE" id="PS50097"/>
    </source>
</evidence>
<evidence type="ECO:0000256" key="3">
    <source>
        <dbReference type="PROSITE-ProRule" id="PRU00023"/>
    </source>
</evidence>
<reference evidence="5 6" key="1">
    <citation type="submission" date="2024-03" db="EMBL/GenBank/DDBJ databases">
        <title>The genome assembly and annotation of the cricket Gryllus longicercus Weissman &amp; Gray.</title>
        <authorList>
            <person name="Szrajer S."/>
            <person name="Gray D."/>
            <person name="Ylla G."/>
        </authorList>
    </citation>
    <scope>NUCLEOTIDE SEQUENCE [LARGE SCALE GENOMIC DNA]</scope>
    <source>
        <strain evidence="5">DAG 2021-001</strain>
        <tissue evidence="5">Whole body minus gut</tissue>
    </source>
</reference>
<dbReference type="GO" id="GO:0000151">
    <property type="term" value="C:ubiquitin ligase complex"/>
    <property type="evidence" value="ECO:0007669"/>
    <property type="project" value="TreeGrafter"/>
</dbReference>
<keyword evidence="1" id="KW-0677">Repeat</keyword>
<dbReference type="InterPro" id="IPR036770">
    <property type="entry name" value="Ankyrin_rpt-contain_sf"/>
</dbReference>
<dbReference type="SMART" id="SM00225">
    <property type="entry name" value="BTB"/>
    <property type="match status" value="2"/>
</dbReference>
<dbReference type="Pfam" id="PF00651">
    <property type="entry name" value="BTB"/>
    <property type="match status" value="2"/>
</dbReference>
<keyword evidence="6" id="KW-1185">Reference proteome</keyword>
<dbReference type="InterPro" id="IPR011333">
    <property type="entry name" value="SKP1/BTB/POZ_sf"/>
</dbReference>
<dbReference type="CDD" id="cd18296">
    <property type="entry name" value="BTB2_POZ_ABTB1_BPOZ1"/>
    <property type="match status" value="1"/>
</dbReference>
<proteinExistence type="predicted"/>
<dbReference type="Gene3D" id="3.30.710.10">
    <property type="entry name" value="Potassium Channel Kv1.1, Chain A"/>
    <property type="match status" value="2"/>
</dbReference>
<keyword evidence="2 3" id="KW-0040">ANK repeat</keyword>
<name>A0AAN9ZAS7_9ORTH</name>
<dbReference type="CDD" id="cd18497">
    <property type="entry name" value="BACK_ABTB1_BPOZ"/>
    <property type="match status" value="1"/>
</dbReference>
<dbReference type="PANTHER" id="PTHR46231:SF1">
    <property type="entry name" value="ANKYRIN REPEAT AND BTB_POZ DOMAIN-CONTAINING PROTEIN 1"/>
    <property type="match status" value="1"/>
</dbReference>
<dbReference type="SMART" id="SM00248">
    <property type="entry name" value="ANK"/>
    <property type="match status" value="1"/>
</dbReference>
<dbReference type="PROSITE" id="PS50088">
    <property type="entry name" value="ANK_REPEAT"/>
    <property type="match status" value="1"/>
</dbReference>
<dbReference type="PANTHER" id="PTHR46231">
    <property type="entry name" value="ANKYRIN REPEAT AND BTB/POZ DOMAIN-CONTAINING PROTEIN 1"/>
    <property type="match status" value="1"/>
</dbReference>
<evidence type="ECO:0000313" key="5">
    <source>
        <dbReference type="EMBL" id="KAK7868739.1"/>
    </source>
</evidence>
<dbReference type="Proteomes" id="UP001378592">
    <property type="component" value="Unassembled WGS sequence"/>
</dbReference>